<organism evidence="3 4">
    <name type="scientific">Galerina marginata (strain CBS 339.88)</name>
    <dbReference type="NCBI Taxonomy" id="685588"/>
    <lineage>
        <taxon>Eukaryota</taxon>
        <taxon>Fungi</taxon>
        <taxon>Dikarya</taxon>
        <taxon>Basidiomycota</taxon>
        <taxon>Agaricomycotina</taxon>
        <taxon>Agaricomycetes</taxon>
        <taxon>Agaricomycetidae</taxon>
        <taxon>Agaricales</taxon>
        <taxon>Agaricineae</taxon>
        <taxon>Strophariaceae</taxon>
        <taxon>Galerina</taxon>
    </lineage>
</organism>
<proteinExistence type="predicted"/>
<feature type="domain" description="C2H2-type" evidence="2">
    <location>
        <begin position="106"/>
        <end position="132"/>
    </location>
</feature>
<dbReference type="OrthoDB" id="10622720at2759"/>
<reference evidence="4" key="1">
    <citation type="journal article" date="2014" name="Proc. Natl. Acad. Sci. U.S.A.">
        <title>Extensive sampling of basidiomycete genomes demonstrates inadequacy of the white-rot/brown-rot paradigm for wood decay fungi.</title>
        <authorList>
            <person name="Riley R."/>
            <person name="Salamov A.A."/>
            <person name="Brown D.W."/>
            <person name="Nagy L.G."/>
            <person name="Floudas D."/>
            <person name="Held B.W."/>
            <person name="Levasseur A."/>
            <person name="Lombard V."/>
            <person name="Morin E."/>
            <person name="Otillar R."/>
            <person name="Lindquist E.A."/>
            <person name="Sun H."/>
            <person name="LaButti K.M."/>
            <person name="Schmutz J."/>
            <person name="Jabbour D."/>
            <person name="Luo H."/>
            <person name="Baker S.E."/>
            <person name="Pisabarro A.G."/>
            <person name="Walton J.D."/>
            <person name="Blanchette R.A."/>
            <person name="Henrissat B."/>
            <person name="Martin F."/>
            <person name="Cullen D."/>
            <person name="Hibbett D.S."/>
            <person name="Grigoriev I.V."/>
        </authorList>
    </citation>
    <scope>NUCLEOTIDE SEQUENCE [LARGE SCALE GENOMIC DNA]</scope>
    <source>
        <strain evidence="4">CBS 339.88</strain>
    </source>
</reference>
<accession>A0A067SHX5</accession>
<feature type="compositionally biased region" description="Low complexity" evidence="1">
    <location>
        <begin position="92"/>
        <end position="102"/>
    </location>
</feature>
<sequence>MQRQQHTSKSNTYVPFPTPRTSTSYTFVNHNAPSLSLSDYSSFTYDTSSNNRVSYGEPSPPRVFHSPSISVHGPYPTQLTGGTANHTRSPSDESSASSTSNSTTKLRCQWSGCRSFVSNNPESLAHHFGDSHQIRAESSTKKIRCLWRNCGKVQHGGLEKLVGHIRRAHILEYDMFCPHCDVTVAKMEYQAHLTRHHGDLDKS</sequence>
<keyword evidence="4" id="KW-1185">Reference proteome</keyword>
<dbReference type="EMBL" id="KL142396">
    <property type="protein sequence ID" value="KDR70535.1"/>
    <property type="molecule type" value="Genomic_DNA"/>
</dbReference>
<evidence type="ECO:0000259" key="2">
    <source>
        <dbReference type="SMART" id="SM00355"/>
    </source>
</evidence>
<dbReference type="HOGENOM" id="CLU_1349016_0_0_1"/>
<protein>
    <recommendedName>
        <fullName evidence="2">C2H2-type domain-containing protein</fullName>
    </recommendedName>
</protein>
<gene>
    <name evidence="3" type="ORF">GALMADRAFT_254618</name>
</gene>
<feature type="compositionally biased region" description="Polar residues" evidence="1">
    <location>
        <begin position="77"/>
        <end position="86"/>
    </location>
</feature>
<dbReference type="InterPro" id="IPR013087">
    <property type="entry name" value="Znf_C2H2_type"/>
</dbReference>
<evidence type="ECO:0000256" key="1">
    <source>
        <dbReference type="SAM" id="MobiDB-lite"/>
    </source>
</evidence>
<dbReference type="SMART" id="SM00355">
    <property type="entry name" value="ZnF_C2H2"/>
    <property type="match status" value="3"/>
</dbReference>
<dbReference type="Proteomes" id="UP000027222">
    <property type="component" value="Unassembled WGS sequence"/>
</dbReference>
<name>A0A067SHX5_GALM3</name>
<feature type="domain" description="C2H2-type" evidence="2">
    <location>
        <begin position="175"/>
        <end position="196"/>
    </location>
</feature>
<evidence type="ECO:0000313" key="4">
    <source>
        <dbReference type="Proteomes" id="UP000027222"/>
    </source>
</evidence>
<dbReference type="AlphaFoldDB" id="A0A067SHX5"/>
<evidence type="ECO:0000313" key="3">
    <source>
        <dbReference type="EMBL" id="KDR70535.1"/>
    </source>
</evidence>
<feature type="region of interest" description="Disordered" evidence="1">
    <location>
        <begin position="1"/>
        <end position="23"/>
    </location>
</feature>
<feature type="region of interest" description="Disordered" evidence="1">
    <location>
        <begin position="48"/>
        <end position="102"/>
    </location>
</feature>
<feature type="domain" description="C2H2-type" evidence="2">
    <location>
        <begin position="143"/>
        <end position="169"/>
    </location>
</feature>